<accession>A0A9X2JME2</accession>
<reference evidence="1 2" key="1">
    <citation type="journal article" date="2023" name="Int. J. Syst. Evol. Microbiol.">
        <title>Ligilactobacillus ubinensis sp. nov., a novel species isolated from the wild ferment of a durian fruit (Durio zibethinus).</title>
        <authorList>
            <person name="Heng Y.C."/>
            <person name="Menon N."/>
            <person name="Chen B."/>
            <person name="Loo B.Z.L."/>
            <person name="Wong G.W.J."/>
            <person name="Lim A.C.H."/>
            <person name="Silvaraju S."/>
            <person name="Kittelmann S."/>
        </authorList>
    </citation>
    <scope>NUCLEOTIDE SEQUENCE [LARGE SCALE GENOMIC DNA]</scope>
    <source>
        <strain evidence="1 2">WILCCON 0076</strain>
    </source>
</reference>
<dbReference type="RefSeq" id="WP_253362113.1">
    <property type="nucleotide sequence ID" value="NZ_JAIULA010000031.1"/>
</dbReference>
<comment type="caution">
    <text evidence="1">The sequence shown here is derived from an EMBL/GenBank/DDBJ whole genome shotgun (WGS) entry which is preliminary data.</text>
</comment>
<name>A0A9X2JME2_9LACO</name>
<dbReference type="AlphaFoldDB" id="A0A9X2JME2"/>
<gene>
    <name evidence="1" type="ORF">LB941_11485</name>
</gene>
<protein>
    <submittedName>
        <fullName evidence="1">Uncharacterized protein</fullName>
    </submittedName>
</protein>
<organism evidence="1 2">
    <name type="scientific">Ligilactobacillus ubinensis</name>
    <dbReference type="NCBI Taxonomy" id="2876789"/>
    <lineage>
        <taxon>Bacteria</taxon>
        <taxon>Bacillati</taxon>
        <taxon>Bacillota</taxon>
        <taxon>Bacilli</taxon>
        <taxon>Lactobacillales</taxon>
        <taxon>Lactobacillaceae</taxon>
        <taxon>Ligilactobacillus</taxon>
    </lineage>
</organism>
<evidence type="ECO:0000313" key="1">
    <source>
        <dbReference type="EMBL" id="MCP0887953.1"/>
    </source>
</evidence>
<sequence>MEKEFIISNILSKTDILIIGGYDCGIKQDDYFDIVDPNYSYIINPETNEKIMSIRRFKYRMKIQQIFQKTSRLTTLTKASSHREYITTSPNSLHKKKETLNINSDSKIEDIFAKYSYSPVSVGDTVLLARSSLRSNNF</sequence>
<dbReference type="Proteomes" id="UP001139006">
    <property type="component" value="Unassembled WGS sequence"/>
</dbReference>
<evidence type="ECO:0000313" key="2">
    <source>
        <dbReference type="Proteomes" id="UP001139006"/>
    </source>
</evidence>
<proteinExistence type="predicted"/>
<keyword evidence="2" id="KW-1185">Reference proteome</keyword>
<dbReference type="EMBL" id="JAIULA010000031">
    <property type="protein sequence ID" value="MCP0887953.1"/>
    <property type="molecule type" value="Genomic_DNA"/>
</dbReference>